<keyword evidence="2" id="KW-1185">Reference proteome</keyword>
<evidence type="ECO:0000313" key="1">
    <source>
        <dbReference type="EMBL" id="CAG7727279.1"/>
    </source>
</evidence>
<reference evidence="1" key="1">
    <citation type="submission" date="2021-06" db="EMBL/GenBank/DDBJ databases">
        <authorList>
            <person name="Hodson N. C."/>
            <person name="Mongue J. A."/>
            <person name="Jaron S. K."/>
        </authorList>
    </citation>
    <scope>NUCLEOTIDE SEQUENCE</scope>
</reference>
<feature type="non-terminal residue" evidence="1">
    <location>
        <position position="46"/>
    </location>
</feature>
<evidence type="ECO:0000313" key="2">
    <source>
        <dbReference type="Proteomes" id="UP000708208"/>
    </source>
</evidence>
<comment type="caution">
    <text evidence="1">The sequence shown here is derived from an EMBL/GenBank/DDBJ whole genome shotgun (WGS) entry which is preliminary data.</text>
</comment>
<proteinExistence type="predicted"/>
<sequence>PSRGDDYSAISWGYCHTTHSVTHLFVAINVWQISGGAQDHILQLDA</sequence>
<protein>
    <submittedName>
        <fullName evidence="1">Uncharacterized protein</fullName>
    </submittedName>
</protein>
<dbReference type="AlphaFoldDB" id="A0A8J2P193"/>
<dbReference type="EMBL" id="CAJVCH010146322">
    <property type="protein sequence ID" value="CAG7727279.1"/>
    <property type="molecule type" value="Genomic_DNA"/>
</dbReference>
<accession>A0A8J2P193</accession>
<organism evidence="1 2">
    <name type="scientific">Allacma fusca</name>
    <dbReference type="NCBI Taxonomy" id="39272"/>
    <lineage>
        <taxon>Eukaryota</taxon>
        <taxon>Metazoa</taxon>
        <taxon>Ecdysozoa</taxon>
        <taxon>Arthropoda</taxon>
        <taxon>Hexapoda</taxon>
        <taxon>Collembola</taxon>
        <taxon>Symphypleona</taxon>
        <taxon>Sminthuridae</taxon>
        <taxon>Allacma</taxon>
    </lineage>
</organism>
<gene>
    <name evidence="1" type="ORF">AFUS01_LOCUS16130</name>
</gene>
<dbReference type="Proteomes" id="UP000708208">
    <property type="component" value="Unassembled WGS sequence"/>
</dbReference>
<name>A0A8J2P193_9HEXA</name>